<dbReference type="PANTHER" id="PTHR24093:SF369">
    <property type="entry name" value="CALCIUM-TRANSPORTING ATPASE"/>
    <property type="match status" value="1"/>
</dbReference>
<feature type="transmembrane region" description="Helical" evidence="16">
    <location>
        <begin position="74"/>
        <end position="95"/>
    </location>
</feature>
<keyword evidence="7" id="KW-0547">Nucleotide-binding</keyword>
<dbReference type="GO" id="GO:0012505">
    <property type="term" value="C:endomembrane system"/>
    <property type="evidence" value="ECO:0007669"/>
    <property type="project" value="UniProtKB-SubCell"/>
</dbReference>
<evidence type="ECO:0000313" key="19">
    <source>
        <dbReference type="Proteomes" id="UP001211065"/>
    </source>
</evidence>
<evidence type="ECO:0000256" key="13">
    <source>
        <dbReference type="ARBA" id="ARBA00023065"/>
    </source>
</evidence>
<feature type="transmembrane region" description="Helical" evidence="16">
    <location>
        <begin position="267"/>
        <end position="287"/>
    </location>
</feature>
<dbReference type="PRINTS" id="PR00119">
    <property type="entry name" value="CATATPASE"/>
</dbReference>
<keyword evidence="19" id="KW-1185">Reference proteome</keyword>
<feature type="domain" description="Cation-transporting P-type ATPase C-terminal" evidence="17">
    <location>
        <begin position="107"/>
        <end position="290"/>
    </location>
</feature>
<keyword evidence="6" id="KW-0479">Metal-binding</keyword>
<dbReference type="EC" id="7.2.2.10" evidence="2"/>
<dbReference type="PANTHER" id="PTHR24093">
    <property type="entry name" value="CATION TRANSPORTING ATPASE"/>
    <property type="match status" value="1"/>
</dbReference>
<keyword evidence="5 16" id="KW-0812">Transmembrane</keyword>
<proteinExistence type="predicted"/>
<feature type="transmembrane region" description="Helical" evidence="16">
    <location>
        <begin position="115"/>
        <end position="134"/>
    </location>
</feature>
<dbReference type="InterPro" id="IPR006068">
    <property type="entry name" value="ATPase_P-typ_cation-transptr_C"/>
</dbReference>
<dbReference type="Pfam" id="PF08282">
    <property type="entry name" value="Hydrolase_3"/>
    <property type="match status" value="1"/>
</dbReference>
<evidence type="ECO:0000256" key="5">
    <source>
        <dbReference type="ARBA" id="ARBA00022692"/>
    </source>
</evidence>
<dbReference type="Pfam" id="PF00689">
    <property type="entry name" value="Cation_ATPase_C"/>
    <property type="match status" value="1"/>
</dbReference>
<evidence type="ECO:0000256" key="8">
    <source>
        <dbReference type="ARBA" id="ARBA00022837"/>
    </source>
</evidence>
<gene>
    <name evidence="18" type="ORF">HK099_001945</name>
</gene>
<dbReference type="Gene3D" id="1.20.1110.10">
    <property type="entry name" value="Calcium-transporting ATPase, transmembrane domain"/>
    <property type="match status" value="1"/>
</dbReference>
<keyword evidence="10" id="KW-0460">Magnesium</keyword>
<dbReference type="SUPFAM" id="SSF56784">
    <property type="entry name" value="HAD-like"/>
    <property type="match status" value="1"/>
</dbReference>
<dbReference type="GO" id="GO:0046872">
    <property type="term" value="F:metal ion binding"/>
    <property type="evidence" value="ECO:0007669"/>
    <property type="project" value="UniProtKB-KW"/>
</dbReference>
<dbReference type="InterPro" id="IPR036412">
    <property type="entry name" value="HAD-like_sf"/>
</dbReference>
<dbReference type="AlphaFoldDB" id="A0AAD5U641"/>
<keyword evidence="11" id="KW-1278">Translocase</keyword>
<keyword evidence="13" id="KW-0406">Ion transport</keyword>
<evidence type="ECO:0000256" key="2">
    <source>
        <dbReference type="ARBA" id="ARBA00012790"/>
    </source>
</evidence>
<evidence type="ECO:0000256" key="1">
    <source>
        <dbReference type="ARBA" id="ARBA00004127"/>
    </source>
</evidence>
<keyword evidence="8" id="KW-0106">Calcium</keyword>
<dbReference type="GO" id="GO:0005886">
    <property type="term" value="C:plasma membrane"/>
    <property type="evidence" value="ECO:0007669"/>
    <property type="project" value="TreeGrafter"/>
</dbReference>
<dbReference type="EMBL" id="JADGJW010000160">
    <property type="protein sequence ID" value="KAJ3222777.1"/>
    <property type="molecule type" value="Genomic_DNA"/>
</dbReference>
<evidence type="ECO:0000256" key="14">
    <source>
        <dbReference type="ARBA" id="ARBA00023136"/>
    </source>
</evidence>
<dbReference type="InterPro" id="IPR001757">
    <property type="entry name" value="P_typ_ATPase"/>
</dbReference>
<reference evidence="18" key="1">
    <citation type="submission" date="2020-05" db="EMBL/GenBank/DDBJ databases">
        <title>Phylogenomic resolution of chytrid fungi.</title>
        <authorList>
            <person name="Stajich J.E."/>
            <person name="Amses K."/>
            <person name="Simmons R."/>
            <person name="Seto K."/>
            <person name="Myers J."/>
            <person name="Bonds A."/>
            <person name="Quandt C.A."/>
            <person name="Barry K."/>
            <person name="Liu P."/>
            <person name="Grigoriev I."/>
            <person name="Longcore J.E."/>
            <person name="James T.Y."/>
        </authorList>
    </citation>
    <scope>NUCLEOTIDE SEQUENCE</scope>
    <source>
        <strain evidence="18">JEL0476</strain>
    </source>
</reference>
<comment type="catalytic activity">
    <reaction evidence="15">
        <text>Ca(2+)(in) + ATP + H2O = Ca(2+)(out) + ADP + phosphate + H(+)</text>
        <dbReference type="Rhea" id="RHEA:18105"/>
        <dbReference type="ChEBI" id="CHEBI:15377"/>
        <dbReference type="ChEBI" id="CHEBI:15378"/>
        <dbReference type="ChEBI" id="CHEBI:29108"/>
        <dbReference type="ChEBI" id="CHEBI:30616"/>
        <dbReference type="ChEBI" id="CHEBI:43474"/>
        <dbReference type="ChEBI" id="CHEBI:456216"/>
        <dbReference type="EC" id="7.2.2.10"/>
    </reaction>
</comment>
<organism evidence="18 19">
    <name type="scientific">Clydaea vesicula</name>
    <dbReference type="NCBI Taxonomy" id="447962"/>
    <lineage>
        <taxon>Eukaryota</taxon>
        <taxon>Fungi</taxon>
        <taxon>Fungi incertae sedis</taxon>
        <taxon>Chytridiomycota</taxon>
        <taxon>Chytridiomycota incertae sedis</taxon>
        <taxon>Chytridiomycetes</taxon>
        <taxon>Lobulomycetales</taxon>
        <taxon>Lobulomycetaceae</taxon>
        <taxon>Clydaea</taxon>
    </lineage>
</organism>
<evidence type="ECO:0000256" key="4">
    <source>
        <dbReference type="ARBA" id="ARBA00022568"/>
    </source>
</evidence>
<dbReference type="NCBIfam" id="TIGR01494">
    <property type="entry name" value="ATPase_P-type"/>
    <property type="match status" value="1"/>
</dbReference>
<sequence>MNFSAGNGETVAVTGDGTNDAPALKSADVGFAMGIAGTEVAKEACDIVLMDDNFASLVKAVIWGRSVYDSVRKFLQFQLTVNVTAVVITVFSSLISTVESVNHEPNSVLSAIQLLWVNLIMDTFAALALATDLPTDELLNRNPAKKSDSLISKEMWKQIVGQAIYQIVICFVVYLKPYSIFPFAKPAVAMSVSEDPFVNTVVFNTFVLCQLFNELNSRSISRDLNIFRGVLRNYTFIVIIFFSLAMQIIIVQVGGKIFHLREGGLDIISWLICLALGFGSIPVGFLIRLIPTRDPSPEEENLKLESEIVNEVEELQRVVIKKIEIQHGKELTSKEIELWRSAINRIAIQLKVVGTFKSDVERESFTEGVYIGAQVAMLVNETEKEEKAGTRKSSVSSMPLGIPSTSHIGINIGDSRGLSSSRDLWKNAGTRVRRETGVIEAFRRARA</sequence>
<comment type="caution">
    <text evidence="18">The sequence shown here is derived from an EMBL/GenBank/DDBJ whole genome shotgun (WGS) entry which is preliminary data.</text>
</comment>
<evidence type="ECO:0000313" key="18">
    <source>
        <dbReference type="EMBL" id="KAJ3222777.1"/>
    </source>
</evidence>
<dbReference type="GO" id="GO:0005388">
    <property type="term" value="F:P-type calcium transporter activity"/>
    <property type="evidence" value="ECO:0007669"/>
    <property type="project" value="UniProtKB-EC"/>
</dbReference>
<dbReference type="SUPFAM" id="SSF81665">
    <property type="entry name" value="Calcium ATPase, transmembrane domain M"/>
    <property type="match status" value="1"/>
</dbReference>
<keyword evidence="12 16" id="KW-1133">Transmembrane helix</keyword>
<evidence type="ECO:0000256" key="16">
    <source>
        <dbReference type="SAM" id="Phobius"/>
    </source>
</evidence>
<name>A0AAD5U641_9FUNG</name>
<keyword evidence="14 16" id="KW-0472">Membrane</keyword>
<keyword evidence="3" id="KW-0813">Transport</keyword>
<evidence type="ECO:0000256" key="6">
    <source>
        <dbReference type="ARBA" id="ARBA00022723"/>
    </source>
</evidence>
<evidence type="ECO:0000256" key="3">
    <source>
        <dbReference type="ARBA" id="ARBA00022448"/>
    </source>
</evidence>
<evidence type="ECO:0000259" key="17">
    <source>
        <dbReference type="Pfam" id="PF00689"/>
    </source>
</evidence>
<dbReference type="GO" id="GO:0006874">
    <property type="term" value="P:intracellular calcium ion homeostasis"/>
    <property type="evidence" value="ECO:0007669"/>
    <property type="project" value="TreeGrafter"/>
</dbReference>
<dbReference type="FunFam" id="1.20.1110.10:FF:000039">
    <property type="entry name" value="Calcium-transporting ATPase"/>
    <property type="match status" value="1"/>
</dbReference>
<accession>A0AAD5U641</accession>
<dbReference type="PRINTS" id="PR00120">
    <property type="entry name" value="HATPASE"/>
</dbReference>
<feature type="transmembrane region" description="Helical" evidence="16">
    <location>
        <begin position="234"/>
        <end position="255"/>
    </location>
</feature>
<evidence type="ECO:0000256" key="9">
    <source>
        <dbReference type="ARBA" id="ARBA00022840"/>
    </source>
</evidence>
<evidence type="ECO:0000256" key="15">
    <source>
        <dbReference type="ARBA" id="ARBA00048694"/>
    </source>
</evidence>
<protein>
    <recommendedName>
        <fullName evidence="2">P-type Ca(2+) transporter</fullName>
        <ecNumber evidence="2">7.2.2.10</ecNumber>
    </recommendedName>
</protein>
<dbReference type="GO" id="GO:0016887">
    <property type="term" value="F:ATP hydrolysis activity"/>
    <property type="evidence" value="ECO:0007669"/>
    <property type="project" value="InterPro"/>
</dbReference>
<comment type="subcellular location">
    <subcellularLocation>
        <location evidence="1">Endomembrane system</location>
        <topology evidence="1">Multi-pass membrane protein</topology>
    </subcellularLocation>
</comment>
<feature type="transmembrane region" description="Helical" evidence="16">
    <location>
        <begin position="155"/>
        <end position="176"/>
    </location>
</feature>
<evidence type="ECO:0000256" key="10">
    <source>
        <dbReference type="ARBA" id="ARBA00022842"/>
    </source>
</evidence>
<evidence type="ECO:0000256" key="7">
    <source>
        <dbReference type="ARBA" id="ARBA00022741"/>
    </source>
</evidence>
<keyword evidence="4" id="KW-0109">Calcium transport</keyword>
<dbReference type="Proteomes" id="UP001211065">
    <property type="component" value="Unassembled WGS sequence"/>
</dbReference>
<evidence type="ECO:0000256" key="11">
    <source>
        <dbReference type="ARBA" id="ARBA00022967"/>
    </source>
</evidence>
<dbReference type="GO" id="GO:0005524">
    <property type="term" value="F:ATP binding"/>
    <property type="evidence" value="ECO:0007669"/>
    <property type="project" value="UniProtKB-KW"/>
</dbReference>
<keyword evidence="9" id="KW-0067">ATP-binding</keyword>
<evidence type="ECO:0000256" key="12">
    <source>
        <dbReference type="ARBA" id="ARBA00022989"/>
    </source>
</evidence>
<dbReference type="InterPro" id="IPR023298">
    <property type="entry name" value="ATPase_P-typ_TM_dom_sf"/>
</dbReference>